<feature type="region of interest" description="Disordered" evidence="1">
    <location>
        <begin position="37"/>
        <end position="57"/>
    </location>
</feature>
<evidence type="ECO:0000313" key="3">
    <source>
        <dbReference type="Proteomes" id="UP000008311"/>
    </source>
</evidence>
<name>B9TP56_RICCO</name>
<accession>B9TP56</accession>
<gene>
    <name evidence="2" type="ORF">RCOM_2052340</name>
</gene>
<organism evidence="2 3">
    <name type="scientific">Ricinus communis</name>
    <name type="common">Castor bean</name>
    <dbReference type="NCBI Taxonomy" id="3988"/>
    <lineage>
        <taxon>Eukaryota</taxon>
        <taxon>Viridiplantae</taxon>
        <taxon>Streptophyta</taxon>
        <taxon>Embryophyta</taxon>
        <taxon>Tracheophyta</taxon>
        <taxon>Spermatophyta</taxon>
        <taxon>Magnoliopsida</taxon>
        <taxon>eudicotyledons</taxon>
        <taxon>Gunneridae</taxon>
        <taxon>Pentapetalae</taxon>
        <taxon>rosids</taxon>
        <taxon>fabids</taxon>
        <taxon>Malpighiales</taxon>
        <taxon>Euphorbiaceae</taxon>
        <taxon>Acalyphoideae</taxon>
        <taxon>Acalypheae</taxon>
        <taxon>Ricinus</taxon>
    </lineage>
</organism>
<proteinExistence type="predicted"/>
<dbReference type="EMBL" id="EQ994726">
    <property type="protein sequence ID" value="EEF22359.1"/>
    <property type="molecule type" value="Genomic_DNA"/>
</dbReference>
<keyword evidence="3" id="KW-1185">Reference proteome</keyword>
<evidence type="ECO:0000256" key="1">
    <source>
        <dbReference type="SAM" id="MobiDB-lite"/>
    </source>
</evidence>
<evidence type="ECO:0000313" key="2">
    <source>
        <dbReference type="EMBL" id="EEF22359.1"/>
    </source>
</evidence>
<reference evidence="3" key="1">
    <citation type="journal article" date="2010" name="Nat. Biotechnol.">
        <title>Draft genome sequence of the oilseed species Ricinus communis.</title>
        <authorList>
            <person name="Chan A.P."/>
            <person name="Crabtree J."/>
            <person name="Zhao Q."/>
            <person name="Lorenzi H."/>
            <person name="Orvis J."/>
            <person name="Puiu D."/>
            <person name="Melake-Berhan A."/>
            <person name="Jones K.M."/>
            <person name="Redman J."/>
            <person name="Chen G."/>
            <person name="Cahoon E.B."/>
            <person name="Gedil M."/>
            <person name="Stanke M."/>
            <person name="Haas B.J."/>
            <person name="Wortman J.R."/>
            <person name="Fraser-Liggett C.M."/>
            <person name="Ravel J."/>
            <person name="Rabinowicz P.D."/>
        </authorList>
    </citation>
    <scope>NUCLEOTIDE SEQUENCE [LARGE SCALE GENOMIC DNA]</scope>
    <source>
        <strain evidence="3">cv. Hale</strain>
    </source>
</reference>
<protein>
    <submittedName>
        <fullName evidence="2">Uncharacterized protein</fullName>
    </submittedName>
</protein>
<dbReference type="AlphaFoldDB" id="B9TP56"/>
<dbReference type="InParanoid" id="B9TP56"/>
<dbReference type="Proteomes" id="UP000008311">
    <property type="component" value="Unassembled WGS sequence"/>
</dbReference>
<sequence length="133" mass="14652">MARDRHLLEIERLDRELGPEEGLVEVDDGVARARRMRHHVQPVRQHEAQVARAEGPRGAADQLPRLALDADLDLEVLVAVRAREHVARALEADVEIEVVGALLHAVEAMARARSGHRAMVRPGSGCCLRPAFA</sequence>